<gene>
    <name evidence="15" type="ORF">LKD45_05320</name>
</gene>
<comment type="caution">
    <text evidence="15">The sequence shown here is derived from an EMBL/GenBank/DDBJ whole genome shotgun (WGS) entry which is preliminary data.</text>
</comment>
<evidence type="ECO:0000256" key="2">
    <source>
        <dbReference type="ARBA" id="ARBA00022475"/>
    </source>
</evidence>
<keyword evidence="16" id="KW-1185">Reference proteome</keyword>
<evidence type="ECO:0000313" key="16">
    <source>
        <dbReference type="Proteomes" id="UP001199355"/>
    </source>
</evidence>
<evidence type="ECO:0000256" key="8">
    <source>
        <dbReference type="ARBA" id="ARBA00023180"/>
    </source>
</evidence>
<dbReference type="GO" id="GO:0008422">
    <property type="term" value="F:beta-glucosidase activity"/>
    <property type="evidence" value="ECO:0007669"/>
    <property type="project" value="TreeGrafter"/>
</dbReference>
<dbReference type="Proteomes" id="UP001199355">
    <property type="component" value="Unassembled WGS sequence"/>
</dbReference>
<reference evidence="15 16" key="1">
    <citation type="submission" date="2021-10" db="EMBL/GenBank/DDBJ databases">
        <title>Anaerobic single-cell dispensing facilitates the cultivation of human gut bacteria.</title>
        <authorList>
            <person name="Afrizal A."/>
        </authorList>
    </citation>
    <scope>NUCLEOTIDE SEQUENCE [LARGE SCALE GENOMIC DNA]</scope>
    <source>
        <strain evidence="15 16">CLA-AA-H244</strain>
    </source>
</reference>
<name>A0AAE3DN56_9FIRM</name>
<dbReference type="PANTHER" id="PTHR31297:SF34">
    <property type="entry name" value="GLUCAN 1,3-BETA-GLUCOSIDASE 2"/>
    <property type="match status" value="1"/>
</dbReference>
<evidence type="ECO:0000256" key="12">
    <source>
        <dbReference type="ARBA" id="ARBA00041260"/>
    </source>
</evidence>
<proteinExistence type="inferred from homology"/>
<keyword evidence="3" id="KW-0812">Transmembrane</keyword>
<keyword evidence="10" id="KW-0961">Cell wall biogenesis/degradation</keyword>
<evidence type="ECO:0000256" key="5">
    <source>
        <dbReference type="ARBA" id="ARBA00022968"/>
    </source>
</evidence>
<dbReference type="Gene3D" id="3.20.20.80">
    <property type="entry name" value="Glycosidases"/>
    <property type="match status" value="1"/>
</dbReference>
<dbReference type="GO" id="GO:0009251">
    <property type="term" value="P:glucan catabolic process"/>
    <property type="evidence" value="ECO:0007669"/>
    <property type="project" value="TreeGrafter"/>
</dbReference>
<evidence type="ECO:0000256" key="4">
    <source>
        <dbReference type="ARBA" id="ARBA00022801"/>
    </source>
</evidence>
<dbReference type="GO" id="GO:0009986">
    <property type="term" value="C:cell surface"/>
    <property type="evidence" value="ECO:0007669"/>
    <property type="project" value="TreeGrafter"/>
</dbReference>
<evidence type="ECO:0000256" key="7">
    <source>
        <dbReference type="ARBA" id="ARBA00023136"/>
    </source>
</evidence>
<keyword evidence="9 13" id="KW-0326">Glycosidase</keyword>
<sequence>MSEERKKIVGVNLGNWLVLEKWMQPFLFEENCAEDEVWLNRKVPAKKLRPLMKKHRDTYIEEVDFAKIAAHGINAVRLPVPYFVFGDRKPYSGCIEYVDQAMDYAEKYGLKVLIDLHTVPGGQNSYDNGGITGVCKWHRNPKEVAYVLYVLERLGERYGHRKGLLGIEVLNEPISFRVYLFAPSRKQALDQGEAIGSSHVPMRFLKTFYKEAYETLRAVMDPKKLIVFHDGFRLSRWKDFFVKNGMKNVMLDVHVYLWVLDSFLHFHNLLPYQLLLRFYERQIRRAGRYTPVLVGEWCLCNRVADRYGKSSYEKDEAWRKKVYRRVARMQLKTWDDCNAAGSFYWNYQLYRDRQEPMYTTSLDSWDLCRCWSHGWMPKNMR</sequence>
<dbReference type="InterPro" id="IPR017853">
    <property type="entry name" value="GH"/>
</dbReference>
<dbReference type="GO" id="GO:0005886">
    <property type="term" value="C:plasma membrane"/>
    <property type="evidence" value="ECO:0007669"/>
    <property type="project" value="UniProtKB-SubCell"/>
</dbReference>
<evidence type="ECO:0000313" key="15">
    <source>
        <dbReference type="EMBL" id="MCC2167118.1"/>
    </source>
</evidence>
<dbReference type="GO" id="GO:0071555">
    <property type="term" value="P:cell wall organization"/>
    <property type="evidence" value="ECO:0007669"/>
    <property type="project" value="UniProtKB-KW"/>
</dbReference>
<keyword evidence="5" id="KW-0735">Signal-anchor</keyword>
<comment type="subcellular location">
    <subcellularLocation>
        <location evidence="1">Cell membrane</location>
        <topology evidence="1">Single-pass type II membrane protein</topology>
    </subcellularLocation>
</comment>
<comment type="function">
    <text evidence="11">Glucosidase involved in the degradation of cellulosic biomass. Active on lichenan.</text>
</comment>
<dbReference type="AlphaFoldDB" id="A0AAE3DN56"/>
<feature type="domain" description="Glycoside hydrolase family 5" evidence="14">
    <location>
        <begin position="60"/>
        <end position="319"/>
    </location>
</feature>
<evidence type="ECO:0000256" key="1">
    <source>
        <dbReference type="ARBA" id="ARBA00004401"/>
    </source>
</evidence>
<dbReference type="InterPro" id="IPR001547">
    <property type="entry name" value="Glyco_hydro_5"/>
</dbReference>
<evidence type="ECO:0000256" key="11">
    <source>
        <dbReference type="ARBA" id="ARBA00037126"/>
    </source>
</evidence>
<evidence type="ECO:0000256" key="3">
    <source>
        <dbReference type="ARBA" id="ARBA00022692"/>
    </source>
</evidence>
<protein>
    <recommendedName>
        <fullName evidence="12">Exo-1,3-beta-glucanase D</fullName>
    </recommendedName>
</protein>
<keyword evidence="8" id="KW-0325">Glycoprotein</keyword>
<accession>A0AAE3DN56</accession>
<organism evidence="15 16">
    <name type="scientific">Gallintestinimicrobium propionicum</name>
    <dbReference type="NCBI Taxonomy" id="2981770"/>
    <lineage>
        <taxon>Bacteria</taxon>
        <taxon>Bacillati</taxon>
        <taxon>Bacillota</taxon>
        <taxon>Clostridia</taxon>
        <taxon>Lachnospirales</taxon>
        <taxon>Lachnospiraceae</taxon>
        <taxon>Gallintestinimicrobium</taxon>
    </lineage>
</organism>
<evidence type="ECO:0000256" key="6">
    <source>
        <dbReference type="ARBA" id="ARBA00022989"/>
    </source>
</evidence>
<keyword evidence="6" id="KW-1133">Transmembrane helix</keyword>
<evidence type="ECO:0000256" key="9">
    <source>
        <dbReference type="ARBA" id="ARBA00023295"/>
    </source>
</evidence>
<dbReference type="SUPFAM" id="SSF51445">
    <property type="entry name" value="(Trans)glycosidases"/>
    <property type="match status" value="1"/>
</dbReference>
<keyword evidence="4 13" id="KW-0378">Hydrolase</keyword>
<comment type="similarity">
    <text evidence="13">Belongs to the glycosyl hydrolase 5 (cellulase A) family.</text>
</comment>
<dbReference type="PANTHER" id="PTHR31297">
    <property type="entry name" value="GLUCAN ENDO-1,6-BETA-GLUCOSIDASE B"/>
    <property type="match status" value="1"/>
</dbReference>
<dbReference type="GO" id="GO:0005576">
    <property type="term" value="C:extracellular region"/>
    <property type="evidence" value="ECO:0007669"/>
    <property type="project" value="TreeGrafter"/>
</dbReference>
<dbReference type="RefSeq" id="WP_308727952.1">
    <property type="nucleotide sequence ID" value="NZ_JAJEQF010000009.1"/>
</dbReference>
<keyword evidence="7" id="KW-0472">Membrane</keyword>
<evidence type="ECO:0000256" key="13">
    <source>
        <dbReference type="RuleBase" id="RU361153"/>
    </source>
</evidence>
<keyword evidence="2" id="KW-1003">Cell membrane</keyword>
<dbReference type="EMBL" id="JAJEQF010000009">
    <property type="protein sequence ID" value="MCC2167118.1"/>
    <property type="molecule type" value="Genomic_DNA"/>
</dbReference>
<evidence type="ECO:0000259" key="14">
    <source>
        <dbReference type="Pfam" id="PF00150"/>
    </source>
</evidence>
<dbReference type="Pfam" id="PF00150">
    <property type="entry name" value="Cellulase"/>
    <property type="match status" value="1"/>
</dbReference>
<evidence type="ECO:0000256" key="10">
    <source>
        <dbReference type="ARBA" id="ARBA00023316"/>
    </source>
</evidence>
<dbReference type="InterPro" id="IPR050386">
    <property type="entry name" value="Glycosyl_hydrolase_5"/>
</dbReference>